<dbReference type="Gene3D" id="1.10.238.10">
    <property type="entry name" value="EF-hand"/>
    <property type="match status" value="2"/>
</dbReference>
<keyword evidence="3" id="KW-0106">Calcium</keyword>
<proteinExistence type="predicted"/>
<gene>
    <name evidence="5" type="ORF">KFK09_005653</name>
</gene>
<feature type="domain" description="EF-hand" evidence="4">
    <location>
        <begin position="82"/>
        <end position="117"/>
    </location>
</feature>
<evidence type="ECO:0000256" key="3">
    <source>
        <dbReference type="ARBA" id="ARBA00022837"/>
    </source>
</evidence>
<dbReference type="InterPro" id="IPR011992">
    <property type="entry name" value="EF-hand-dom_pair"/>
</dbReference>
<organism evidence="5 6">
    <name type="scientific">Dendrobium nobile</name>
    <name type="common">Orchid</name>
    <dbReference type="NCBI Taxonomy" id="94219"/>
    <lineage>
        <taxon>Eukaryota</taxon>
        <taxon>Viridiplantae</taxon>
        <taxon>Streptophyta</taxon>
        <taxon>Embryophyta</taxon>
        <taxon>Tracheophyta</taxon>
        <taxon>Spermatophyta</taxon>
        <taxon>Magnoliopsida</taxon>
        <taxon>Liliopsida</taxon>
        <taxon>Asparagales</taxon>
        <taxon>Orchidaceae</taxon>
        <taxon>Epidendroideae</taxon>
        <taxon>Malaxideae</taxon>
        <taxon>Dendrobiinae</taxon>
        <taxon>Dendrobium</taxon>
    </lineage>
</organism>
<comment type="caution">
    <text evidence="5">The sequence shown here is derived from an EMBL/GenBank/DDBJ whole genome shotgun (WGS) entry which is preliminary data.</text>
</comment>
<evidence type="ECO:0000313" key="6">
    <source>
        <dbReference type="Proteomes" id="UP000829196"/>
    </source>
</evidence>
<dbReference type="InterPro" id="IPR018247">
    <property type="entry name" value="EF_Hand_1_Ca_BS"/>
</dbReference>
<keyword evidence="6" id="KW-1185">Reference proteome</keyword>
<sequence>MEKAPAGIRNMEEVEKVFNRFDADGDGKISASELGNVVRALGSTVSDEELRSMIEEMDANQDGFVDLGEFTRFNRAGDGPVRGEEDIKDAFDIYDMDGNGLISVKELQLVLKKLGERCSSHDCSRMIDSVDSDGDGCVNYDEFKKMMRNDSGGERVAAKEVSSEN</sequence>
<dbReference type="CDD" id="cd00051">
    <property type="entry name" value="EFh"/>
    <property type="match status" value="2"/>
</dbReference>
<dbReference type="EMBL" id="JAGYWB010000005">
    <property type="protein sequence ID" value="KAI0523259.1"/>
    <property type="molecule type" value="Genomic_DNA"/>
</dbReference>
<dbReference type="SUPFAM" id="SSF47473">
    <property type="entry name" value="EF-hand"/>
    <property type="match status" value="1"/>
</dbReference>
<dbReference type="PANTHER" id="PTHR10891">
    <property type="entry name" value="EF-HAND CALCIUM-BINDING DOMAIN CONTAINING PROTEIN"/>
    <property type="match status" value="1"/>
</dbReference>
<dbReference type="GO" id="GO:0005509">
    <property type="term" value="F:calcium ion binding"/>
    <property type="evidence" value="ECO:0007669"/>
    <property type="project" value="InterPro"/>
</dbReference>
<keyword evidence="1" id="KW-0479">Metal-binding</keyword>
<dbReference type="AlphaFoldDB" id="A0A8T3C1M7"/>
<accession>A0A8T3C1M7</accession>
<protein>
    <recommendedName>
        <fullName evidence="4">EF-hand domain-containing protein</fullName>
    </recommendedName>
</protein>
<dbReference type="SMR" id="A0A8T3C1M7"/>
<dbReference type="SMART" id="SM00054">
    <property type="entry name" value="EFh"/>
    <property type="match status" value="4"/>
</dbReference>
<feature type="domain" description="EF-hand" evidence="4">
    <location>
        <begin position="118"/>
        <end position="153"/>
    </location>
</feature>
<evidence type="ECO:0000256" key="1">
    <source>
        <dbReference type="ARBA" id="ARBA00022723"/>
    </source>
</evidence>
<dbReference type="InterPro" id="IPR002048">
    <property type="entry name" value="EF_hand_dom"/>
</dbReference>
<dbReference type="Proteomes" id="UP000829196">
    <property type="component" value="Unassembled WGS sequence"/>
</dbReference>
<dbReference type="PROSITE" id="PS50222">
    <property type="entry name" value="EF_HAND_2"/>
    <property type="match status" value="4"/>
</dbReference>
<feature type="domain" description="EF-hand" evidence="4">
    <location>
        <begin position="45"/>
        <end position="80"/>
    </location>
</feature>
<reference evidence="5" key="1">
    <citation type="journal article" date="2022" name="Front. Genet.">
        <title>Chromosome-Scale Assembly of the Dendrobium nobile Genome Provides Insights Into the Molecular Mechanism of the Biosynthesis of the Medicinal Active Ingredient of Dendrobium.</title>
        <authorList>
            <person name="Xu Q."/>
            <person name="Niu S.-C."/>
            <person name="Li K.-L."/>
            <person name="Zheng P.-J."/>
            <person name="Zhang X.-J."/>
            <person name="Jia Y."/>
            <person name="Liu Y."/>
            <person name="Niu Y.-X."/>
            <person name="Yu L.-H."/>
            <person name="Chen D.-F."/>
            <person name="Zhang G.-Q."/>
        </authorList>
    </citation>
    <scope>NUCLEOTIDE SEQUENCE</scope>
    <source>
        <tissue evidence="5">Leaf</tissue>
    </source>
</reference>
<evidence type="ECO:0000313" key="5">
    <source>
        <dbReference type="EMBL" id="KAI0523259.1"/>
    </source>
</evidence>
<dbReference type="PROSITE" id="PS00018">
    <property type="entry name" value="EF_HAND_1"/>
    <property type="match status" value="4"/>
</dbReference>
<dbReference type="InterPro" id="IPR039647">
    <property type="entry name" value="EF_hand_pair_protein_CML-like"/>
</dbReference>
<keyword evidence="2" id="KW-0677">Repeat</keyword>
<evidence type="ECO:0000259" key="4">
    <source>
        <dbReference type="PROSITE" id="PS50222"/>
    </source>
</evidence>
<evidence type="ECO:0000256" key="2">
    <source>
        <dbReference type="ARBA" id="ARBA00022737"/>
    </source>
</evidence>
<dbReference type="FunFam" id="1.10.238.10:FF:000001">
    <property type="entry name" value="Calmodulin 1"/>
    <property type="match status" value="1"/>
</dbReference>
<dbReference type="Pfam" id="PF13499">
    <property type="entry name" value="EF-hand_7"/>
    <property type="match status" value="2"/>
</dbReference>
<feature type="domain" description="EF-hand" evidence="4">
    <location>
        <begin position="9"/>
        <end position="44"/>
    </location>
</feature>
<name>A0A8T3C1M7_DENNO</name>
<dbReference type="OrthoDB" id="26525at2759"/>